<sequence>MPPPRSSKSTFATTTLLALSSFLSGRAHGFLEERRNLGYGIVSQEEADMINEDNKLHFEELAYVNRLGFGLWMADERKVEEIGKVWIPKSYQKVASDGQVEQQDLWADDEDAIVKYIESLTLEEPERALRLSWVEGIPWQLQMVIPANVVTNNDLDFWAKCFESEDALMDFSDDVNDWEAWNITGDRGEYSE</sequence>
<dbReference type="Pfam" id="PF19287">
    <property type="entry name" value="DUF5910"/>
    <property type="match status" value="1"/>
</dbReference>
<evidence type="ECO:0000313" key="2">
    <source>
        <dbReference type="EMBL" id="EKD15478.1"/>
    </source>
</evidence>
<name>K1X453_MARBU</name>
<evidence type="ECO:0000313" key="3">
    <source>
        <dbReference type="Proteomes" id="UP000006753"/>
    </source>
</evidence>
<dbReference type="OrthoDB" id="10322203at2759"/>
<dbReference type="InterPro" id="IPR045564">
    <property type="entry name" value="DUF5910"/>
</dbReference>
<dbReference type="HOGENOM" id="CLU_091777_0_0_1"/>
<dbReference type="AlphaFoldDB" id="K1X453"/>
<dbReference type="InParanoid" id="K1X453"/>
<evidence type="ECO:0000256" key="1">
    <source>
        <dbReference type="SAM" id="SignalP"/>
    </source>
</evidence>
<feature type="chain" id="PRO_5003853294" evidence="1">
    <location>
        <begin position="30"/>
        <end position="192"/>
    </location>
</feature>
<reference evidence="2 3" key="1">
    <citation type="journal article" date="2012" name="BMC Genomics">
        <title>Sequencing the genome of Marssonina brunnea reveals fungus-poplar co-evolution.</title>
        <authorList>
            <person name="Zhu S."/>
            <person name="Cao Y.-Z."/>
            <person name="Jiang C."/>
            <person name="Tan B.-Y."/>
            <person name="Wang Z."/>
            <person name="Feng S."/>
            <person name="Zhang L."/>
            <person name="Su X.-H."/>
            <person name="Brejova B."/>
            <person name="Vinar T."/>
            <person name="Xu M."/>
            <person name="Wang M.-X."/>
            <person name="Zhang S.-G."/>
            <person name="Huang M.-R."/>
            <person name="Wu R."/>
            <person name="Zhou Y."/>
        </authorList>
    </citation>
    <scope>NUCLEOTIDE SEQUENCE [LARGE SCALE GENOMIC DNA]</scope>
    <source>
        <strain evidence="2 3">MB_m1</strain>
    </source>
</reference>
<organism evidence="2 3">
    <name type="scientific">Marssonina brunnea f. sp. multigermtubi (strain MB_m1)</name>
    <name type="common">Marssonina leaf spot fungus</name>
    <dbReference type="NCBI Taxonomy" id="1072389"/>
    <lineage>
        <taxon>Eukaryota</taxon>
        <taxon>Fungi</taxon>
        <taxon>Dikarya</taxon>
        <taxon>Ascomycota</taxon>
        <taxon>Pezizomycotina</taxon>
        <taxon>Leotiomycetes</taxon>
        <taxon>Helotiales</taxon>
        <taxon>Drepanopezizaceae</taxon>
        <taxon>Drepanopeziza</taxon>
    </lineage>
</organism>
<protein>
    <submittedName>
        <fullName evidence="2">Uncharacterized protein</fullName>
    </submittedName>
</protein>
<proteinExistence type="predicted"/>
<dbReference type="Proteomes" id="UP000006753">
    <property type="component" value="Unassembled WGS sequence"/>
</dbReference>
<accession>K1X453</accession>
<keyword evidence="1" id="KW-0732">Signal</keyword>
<dbReference type="KEGG" id="mbe:MBM_06106"/>
<dbReference type="EMBL" id="JH921441">
    <property type="protein sequence ID" value="EKD15478.1"/>
    <property type="molecule type" value="Genomic_DNA"/>
</dbReference>
<gene>
    <name evidence="2" type="ORF">MBM_06106</name>
</gene>
<keyword evidence="3" id="KW-1185">Reference proteome</keyword>
<feature type="signal peptide" evidence="1">
    <location>
        <begin position="1"/>
        <end position="29"/>
    </location>
</feature>